<evidence type="ECO:0000259" key="8">
    <source>
        <dbReference type="PROSITE" id="PS51880"/>
    </source>
</evidence>
<evidence type="ECO:0000256" key="6">
    <source>
        <dbReference type="RuleBase" id="RU003847"/>
    </source>
</evidence>
<dbReference type="NCBIfam" id="NF008124">
    <property type="entry name" value="PRK10872.1"/>
    <property type="match status" value="1"/>
</dbReference>
<dbReference type="STRING" id="458817.Shal_1219"/>
<dbReference type="InterPro" id="IPR012675">
    <property type="entry name" value="Beta-grasp_dom_sf"/>
</dbReference>
<dbReference type="PANTHER" id="PTHR21262:SF31">
    <property type="entry name" value="GTP PYROPHOSPHOKINASE"/>
    <property type="match status" value="1"/>
</dbReference>
<dbReference type="Gene3D" id="1.10.3210.10">
    <property type="entry name" value="Hypothetical protein af1432"/>
    <property type="match status" value="1"/>
</dbReference>
<dbReference type="eggNOG" id="COG0317">
    <property type="taxonomic scope" value="Bacteria"/>
</dbReference>
<dbReference type="Gene3D" id="3.30.460.10">
    <property type="entry name" value="Beta Polymerase, domain 2"/>
    <property type="match status" value="1"/>
</dbReference>
<dbReference type="InterPro" id="IPR004095">
    <property type="entry name" value="TGS"/>
</dbReference>
<dbReference type="GO" id="GO:0008893">
    <property type="term" value="F:guanosine-3',5'-bis(diphosphate) 3'-diphosphatase activity"/>
    <property type="evidence" value="ECO:0007669"/>
    <property type="project" value="TreeGrafter"/>
</dbReference>
<dbReference type="SUPFAM" id="SSF55021">
    <property type="entry name" value="ACT-like"/>
    <property type="match status" value="1"/>
</dbReference>
<dbReference type="PROSITE" id="PS51671">
    <property type="entry name" value="ACT"/>
    <property type="match status" value="1"/>
</dbReference>
<feature type="domain" description="TGS" evidence="8">
    <location>
        <begin position="402"/>
        <end position="463"/>
    </location>
</feature>
<dbReference type="InterPro" id="IPR043519">
    <property type="entry name" value="NT_sf"/>
</dbReference>
<evidence type="ECO:0000259" key="7">
    <source>
        <dbReference type="PROSITE" id="PS51671"/>
    </source>
</evidence>
<dbReference type="InterPro" id="IPR004811">
    <property type="entry name" value="RelA/Spo_fam"/>
</dbReference>
<dbReference type="InterPro" id="IPR033655">
    <property type="entry name" value="TGS_RelA/SpoT"/>
</dbReference>
<dbReference type="InterPro" id="IPR007685">
    <property type="entry name" value="RelA_SpoT"/>
</dbReference>
<dbReference type="GO" id="GO:0015949">
    <property type="term" value="P:nucleobase-containing small molecule interconversion"/>
    <property type="evidence" value="ECO:0007669"/>
    <property type="project" value="UniProtKB-ARBA"/>
</dbReference>
<feature type="domain" description="ACT" evidence="7">
    <location>
        <begin position="662"/>
        <end position="735"/>
    </location>
</feature>
<dbReference type="GO" id="GO:0005886">
    <property type="term" value="C:plasma membrane"/>
    <property type="evidence" value="ECO:0007669"/>
    <property type="project" value="TreeGrafter"/>
</dbReference>
<dbReference type="SUPFAM" id="SSF81301">
    <property type="entry name" value="Nucleotidyltransferase"/>
    <property type="match status" value="1"/>
</dbReference>
<dbReference type="AlphaFoldDB" id="B0TK01"/>
<dbReference type="Gene3D" id="3.30.70.260">
    <property type="match status" value="1"/>
</dbReference>
<evidence type="ECO:0000256" key="2">
    <source>
        <dbReference type="ARBA" id="ARBA00025704"/>
    </source>
</evidence>
<keyword evidence="10" id="KW-1185">Reference proteome</keyword>
<dbReference type="SMART" id="SM00954">
    <property type="entry name" value="RelA_SpoT"/>
    <property type="match status" value="1"/>
</dbReference>
<dbReference type="InterPro" id="IPR002912">
    <property type="entry name" value="ACT_dom"/>
</dbReference>
<dbReference type="Pfam" id="PF04607">
    <property type="entry name" value="RelA_SpoT"/>
    <property type="match status" value="1"/>
</dbReference>
<dbReference type="RefSeq" id="WP_012276330.1">
    <property type="nucleotide sequence ID" value="NC_010334.1"/>
</dbReference>
<dbReference type="KEGG" id="shl:Shal_1219"/>
<dbReference type="NCBIfam" id="TIGR00691">
    <property type="entry name" value="spoT_relA"/>
    <property type="match status" value="1"/>
</dbReference>
<comment type="function">
    <text evidence="6">In eubacteria ppGpp (guanosine 3'-diphosphate 5'-diphosphate) is a mediator of the stringent response that coordinates a variety of cellular activities in response to changes in nutritional abundance.</text>
</comment>
<evidence type="ECO:0000256" key="3">
    <source>
        <dbReference type="ARBA" id="ARBA00029754"/>
    </source>
</evidence>
<comment type="similarity">
    <text evidence="6">Belongs to the relA/spoT family.</text>
</comment>
<dbReference type="CDD" id="cd05399">
    <property type="entry name" value="NT_Rel-Spo_like"/>
    <property type="match status" value="1"/>
</dbReference>
<dbReference type="Pfam" id="PF13291">
    <property type="entry name" value="ACT_4"/>
    <property type="match status" value="1"/>
</dbReference>
<dbReference type="InterPro" id="IPR045600">
    <property type="entry name" value="RelA/SpoT_AH_RIS"/>
</dbReference>
<evidence type="ECO:0000313" key="10">
    <source>
        <dbReference type="Proteomes" id="UP000001317"/>
    </source>
</evidence>
<evidence type="ECO:0000256" key="1">
    <source>
        <dbReference type="ARBA" id="ARBA00019852"/>
    </source>
</evidence>
<dbReference type="Gene3D" id="3.10.20.30">
    <property type="match status" value="1"/>
</dbReference>
<evidence type="ECO:0000256" key="4">
    <source>
        <dbReference type="ARBA" id="ARBA00032407"/>
    </source>
</evidence>
<evidence type="ECO:0000256" key="5">
    <source>
        <dbReference type="ARBA" id="ARBA00033308"/>
    </source>
</evidence>
<dbReference type="CDD" id="cd04876">
    <property type="entry name" value="ACT_RelA-SpoT"/>
    <property type="match status" value="1"/>
</dbReference>
<name>B0TK01_SHEHH</name>
<dbReference type="InterPro" id="IPR012676">
    <property type="entry name" value="TGS-like"/>
</dbReference>
<sequence>MVSVREAHFSDPDFQLEEWVQRYISDASEAQTLLALIEQVELLVGQKQEASVTVLKRAREMIEILAPLNMDIETLQAAILFVVFDAGLITQEDIEEGFGGKLAILVSSVETMNAIGALKVDNQTRNGEPQIDNIRKMLLAMVEDVRAVVIKLAERICLLREIKNADEEVKVLIAREIADIYAPLANRLGIGQLKWELEDISFRYLHPQTYKDIAKQLDGKRLDRETFIDDFVSQLQARLDKDQIRAKVYGRPKHIYSIWKKMKGKQLKFDELFDVRAVRIVTDRLQDCYGALGVVHTLWQHISREFDDYVANPKPNGYQSIHTVVVGPEDKTVEIQIRTEQMHEDAELGVAAHWKYKEGSASGKQSGYEEKINWLRKILQWQEDVAESGNLVDEVRSQVFEDRVYVFTPSGEVVDLPLGSTVLDFAYYIHSHVGHKCIGAKVDGRIVQFTYQVETGQRIEIITSKHPNPKRDWLNPNLGYIRTSRARSKILHWFKQQDRDKNIVAGREMLETELVKIHLQIKDAQSAVERFNLVSMDDLLAGIGGGDIRLNQVVNHVQSRLRTKDLSDEAAVEDLVKKSQSKSVKSGKGQVEVNGVGNLMSHIAKCCQPVPGDEIFGFITKGRGISVHRADCDQVKELIRASPERSVEVVWGENYSGGYKIRLSILANDQSGLLRDLTSVLAAEKTHVMAMSSTSDVKTQTAIIELELELYNLDGLSKVLSKINQVEGVMQARRL</sequence>
<proteinExistence type="inferred from homology"/>
<comment type="pathway">
    <text evidence="2">Purine metabolism.</text>
</comment>
<dbReference type="GO" id="GO:0042594">
    <property type="term" value="P:response to starvation"/>
    <property type="evidence" value="ECO:0007669"/>
    <property type="project" value="TreeGrafter"/>
</dbReference>
<dbReference type="Pfam" id="PF19296">
    <property type="entry name" value="RelA_AH_RIS"/>
    <property type="match status" value="1"/>
</dbReference>
<organism evidence="9 10">
    <name type="scientific">Shewanella halifaxensis (strain HAW-EB4)</name>
    <dbReference type="NCBI Taxonomy" id="458817"/>
    <lineage>
        <taxon>Bacteria</taxon>
        <taxon>Pseudomonadati</taxon>
        <taxon>Pseudomonadota</taxon>
        <taxon>Gammaproteobacteria</taxon>
        <taxon>Alteromonadales</taxon>
        <taxon>Shewanellaceae</taxon>
        <taxon>Shewanella</taxon>
    </lineage>
</organism>
<dbReference type="CDD" id="cd01668">
    <property type="entry name" value="TGS_RSH"/>
    <property type="match status" value="1"/>
</dbReference>
<dbReference type="Pfam" id="PF02824">
    <property type="entry name" value="TGS"/>
    <property type="match status" value="1"/>
</dbReference>
<dbReference type="GO" id="GO:0008728">
    <property type="term" value="F:GTP diphosphokinase activity"/>
    <property type="evidence" value="ECO:0007669"/>
    <property type="project" value="TreeGrafter"/>
</dbReference>
<dbReference type="Pfam" id="PF13328">
    <property type="entry name" value="HD_4"/>
    <property type="match status" value="1"/>
</dbReference>
<accession>B0TK01</accession>
<reference evidence="9" key="1">
    <citation type="submission" date="2008-01" db="EMBL/GenBank/DDBJ databases">
        <title>Complete sequence of Shewanella halifaxensis HAW-EB4.</title>
        <authorList>
            <consortium name="US DOE Joint Genome Institute"/>
            <person name="Copeland A."/>
            <person name="Lucas S."/>
            <person name="Lapidus A."/>
            <person name="Glavina del Rio T."/>
            <person name="Dalin E."/>
            <person name="Tice H."/>
            <person name="Bruce D."/>
            <person name="Goodwin L."/>
            <person name="Pitluck S."/>
            <person name="Sims D."/>
            <person name="Brettin T."/>
            <person name="Detter J.C."/>
            <person name="Han C."/>
            <person name="Kuske C.R."/>
            <person name="Schmutz J."/>
            <person name="Larimer F."/>
            <person name="Land M."/>
            <person name="Hauser L."/>
            <person name="Kyrpides N."/>
            <person name="Kim E."/>
            <person name="Zhao J.-S."/>
            <person name="Richardson P."/>
        </authorList>
    </citation>
    <scope>NUCLEOTIDE SEQUENCE [LARGE SCALE GENOMIC DNA]</scope>
    <source>
        <strain evidence="9">HAW-EB4</strain>
    </source>
</reference>
<dbReference type="SUPFAM" id="SSF109604">
    <property type="entry name" value="HD-domain/PDEase-like"/>
    <property type="match status" value="1"/>
</dbReference>
<dbReference type="HOGENOM" id="CLU_012300_3_0_6"/>
<dbReference type="FunFam" id="3.10.20.30:FF:000002">
    <property type="entry name" value="GTP pyrophosphokinase (RelA/SpoT)"/>
    <property type="match status" value="1"/>
</dbReference>
<dbReference type="GO" id="GO:0015969">
    <property type="term" value="P:guanosine tetraphosphate metabolic process"/>
    <property type="evidence" value="ECO:0007669"/>
    <property type="project" value="InterPro"/>
</dbReference>
<protein>
    <recommendedName>
        <fullName evidence="1">GTP pyrophosphokinase</fullName>
    </recommendedName>
    <alternativeName>
        <fullName evidence="4">(p)ppGpp synthase</fullName>
    </alternativeName>
    <alternativeName>
        <fullName evidence="3">ATP:GTP 3'-pyrophosphotransferase</fullName>
    </alternativeName>
    <alternativeName>
        <fullName evidence="5">ppGpp synthase I</fullName>
    </alternativeName>
</protein>
<dbReference type="SUPFAM" id="SSF81271">
    <property type="entry name" value="TGS-like"/>
    <property type="match status" value="1"/>
</dbReference>
<dbReference type="OrthoDB" id="9805041at2"/>
<keyword evidence="9" id="KW-0808">Transferase</keyword>
<dbReference type="PANTHER" id="PTHR21262">
    <property type="entry name" value="GUANOSINE-3',5'-BIS DIPHOSPHATE 3'-PYROPHOSPHOHYDROLASE"/>
    <property type="match status" value="1"/>
</dbReference>
<dbReference type="EMBL" id="CP000931">
    <property type="protein sequence ID" value="ABZ75788.1"/>
    <property type="molecule type" value="Genomic_DNA"/>
</dbReference>
<dbReference type="FunFam" id="3.30.460.10:FF:000001">
    <property type="entry name" value="GTP pyrophosphokinase RelA"/>
    <property type="match status" value="1"/>
</dbReference>
<gene>
    <name evidence="9" type="ordered locus">Shal_1219</name>
</gene>
<evidence type="ECO:0000313" key="9">
    <source>
        <dbReference type="EMBL" id="ABZ75788.1"/>
    </source>
</evidence>
<dbReference type="PROSITE" id="PS51880">
    <property type="entry name" value="TGS"/>
    <property type="match status" value="1"/>
</dbReference>
<dbReference type="InterPro" id="IPR045865">
    <property type="entry name" value="ACT-like_dom_sf"/>
</dbReference>
<dbReference type="Proteomes" id="UP000001317">
    <property type="component" value="Chromosome"/>
</dbReference>